<feature type="compositionally biased region" description="Acidic residues" evidence="5">
    <location>
        <begin position="401"/>
        <end position="411"/>
    </location>
</feature>
<dbReference type="Pfam" id="PF06398">
    <property type="entry name" value="Pex24p"/>
    <property type="match status" value="1"/>
</dbReference>
<feature type="transmembrane region" description="Helical" evidence="6">
    <location>
        <begin position="57"/>
        <end position="84"/>
    </location>
</feature>
<feature type="compositionally biased region" description="Polar residues" evidence="5">
    <location>
        <begin position="495"/>
        <end position="525"/>
    </location>
</feature>
<dbReference type="KEGG" id="cci:CC1G_07397"/>
<feature type="domain" description="TECPR1-like DysF" evidence="7">
    <location>
        <begin position="15"/>
        <end position="443"/>
    </location>
</feature>
<feature type="region of interest" description="Disordered" evidence="5">
    <location>
        <begin position="333"/>
        <end position="432"/>
    </location>
</feature>
<dbReference type="InterPro" id="IPR010482">
    <property type="entry name" value="TECPR1-like_DysF"/>
</dbReference>
<feature type="compositionally biased region" description="Polar residues" evidence="5">
    <location>
        <begin position="211"/>
        <end position="222"/>
    </location>
</feature>
<keyword evidence="4 6" id="KW-0472">Membrane</keyword>
<evidence type="ECO:0000256" key="2">
    <source>
        <dbReference type="ARBA" id="ARBA00022692"/>
    </source>
</evidence>
<reference evidence="8 9" key="1">
    <citation type="journal article" date="2010" name="Proc. Natl. Acad. Sci. U.S.A.">
        <title>Insights into evolution of multicellular fungi from the assembled chromosomes of the mushroom Coprinopsis cinerea (Coprinus cinereus).</title>
        <authorList>
            <person name="Stajich J.E."/>
            <person name="Wilke S.K."/>
            <person name="Ahren D."/>
            <person name="Au C.H."/>
            <person name="Birren B.W."/>
            <person name="Borodovsky M."/>
            <person name="Burns C."/>
            <person name="Canback B."/>
            <person name="Casselton L.A."/>
            <person name="Cheng C.K."/>
            <person name="Deng J."/>
            <person name="Dietrich F.S."/>
            <person name="Fargo D.C."/>
            <person name="Farman M.L."/>
            <person name="Gathman A.C."/>
            <person name="Goldberg J."/>
            <person name="Guigo R."/>
            <person name="Hoegger P.J."/>
            <person name="Hooker J.B."/>
            <person name="Huggins A."/>
            <person name="James T.Y."/>
            <person name="Kamada T."/>
            <person name="Kilaru S."/>
            <person name="Kodira C."/>
            <person name="Kues U."/>
            <person name="Kupfer D."/>
            <person name="Kwan H.S."/>
            <person name="Lomsadze A."/>
            <person name="Li W."/>
            <person name="Lilly W.W."/>
            <person name="Ma L.J."/>
            <person name="Mackey A.J."/>
            <person name="Manning G."/>
            <person name="Martin F."/>
            <person name="Muraguchi H."/>
            <person name="Natvig D.O."/>
            <person name="Palmerini H."/>
            <person name="Ramesh M.A."/>
            <person name="Rehmeyer C.J."/>
            <person name="Roe B.A."/>
            <person name="Shenoy N."/>
            <person name="Stanke M."/>
            <person name="Ter-Hovhannisyan V."/>
            <person name="Tunlid A."/>
            <person name="Velagapudi R."/>
            <person name="Vision T.J."/>
            <person name="Zeng Q."/>
            <person name="Zolan M.E."/>
            <person name="Pukkila P.J."/>
        </authorList>
    </citation>
    <scope>NUCLEOTIDE SEQUENCE [LARGE SCALE GENOMIC DNA]</scope>
    <source>
        <strain evidence="9">Okayama-7 / 130 / ATCC MYA-4618 / FGSC 9003</strain>
    </source>
</reference>
<protein>
    <recommendedName>
        <fullName evidence="7">TECPR1-like DysF domain-containing protein</fullName>
    </recommendedName>
</protein>
<dbReference type="InParanoid" id="A8N6M6"/>
<dbReference type="STRING" id="240176.A8N6M6"/>
<dbReference type="OMA" id="PPFYILT"/>
<keyword evidence="3 6" id="KW-1133">Transmembrane helix</keyword>
<feature type="compositionally biased region" description="Polar residues" evidence="5">
    <location>
        <begin position="367"/>
        <end position="376"/>
    </location>
</feature>
<evidence type="ECO:0000256" key="5">
    <source>
        <dbReference type="SAM" id="MobiDB-lite"/>
    </source>
</evidence>
<evidence type="ECO:0000256" key="4">
    <source>
        <dbReference type="ARBA" id="ARBA00023136"/>
    </source>
</evidence>
<dbReference type="InterPro" id="IPR052646">
    <property type="entry name" value="Peroxisomal_PEX28-32"/>
</dbReference>
<keyword evidence="9" id="KW-1185">Reference proteome</keyword>
<evidence type="ECO:0000313" key="9">
    <source>
        <dbReference type="Proteomes" id="UP000001861"/>
    </source>
</evidence>
<dbReference type="EMBL" id="AACS02000003">
    <property type="protein sequence ID" value="EAU91362.1"/>
    <property type="molecule type" value="Genomic_DNA"/>
</dbReference>
<comment type="subcellular location">
    <subcellularLocation>
        <location evidence="1">Endomembrane system</location>
    </subcellularLocation>
</comment>
<dbReference type="PANTHER" id="PTHR31679">
    <property type="entry name" value="PEROXISOMAL MEMBRANE PROTEIN PEX30-RELATED"/>
    <property type="match status" value="1"/>
</dbReference>
<dbReference type="AlphaFoldDB" id="A8N6M6"/>
<feature type="transmembrane region" description="Helical" evidence="6">
    <location>
        <begin position="152"/>
        <end position="170"/>
    </location>
</feature>
<dbReference type="Proteomes" id="UP000001861">
    <property type="component" value="Unassembled WGS sequence"/>
</dbReference>
<organism evidence="8 9">
    <name type="scientific">Coprinopsis cinerea (strain Okayama-7 / 130 / ATCC MYA-4618 / FGSC 9003)</name>
    <name type="common">Inky cap fungus</name>
    <name type="synonym">Hormographiella aspergillata</name>
    <dbReference type="NCBI Taxonomy" id="240176"/>
    <lineage>
        <taxon>Eukaryota</taxon>
        <taxon>Fungi</taxon>
        <taxon>Dikarya</taxon>
        <taxon>Basidiomycota</taxon>
        <taxon>Agaricomycotina</taxon>
        <taxon>Agaricomycetes</taxon>
        <taxon>Agaricomycetidae</taxon>
        <taxon>Agaricales</taxon>
        <taxon>Agaricineae</taxon>
        <taxon>Psathyrellaceae</taxon>
        <taxon>Coprinopsis</taxon>
    </lineage>
</organism>
<comment type="caution">
    <text evidence="8">The sequence shown here is derived from an EMBL/GenBank/DDBJ whole genome shotgun (WGS) entry which is preliminary data.</text>
</comment>
<feature type="region of interest" description="Disordered" evidence="5">
    <location>
        <begin position="457"/>
        <end position="551"/>
    </location>
</feature>
<dbReference type="RefSeq" id="XP_001830482.1">
    <property type="nucleotide sequence ID" value="XM_001830430.1"/>
</dbReference>
<name>A8N6M6_COPC7</name>
<dbReference type="GeneID" id="6006924"/>
<sequence>MSPNNNPVVLSDFVNSVPSPLTFALVSLSDKIALLKTVLQVLNWRSNSWFDGFLVVAAWWAFCCFAGSVLRYFLPVLVVGLVAYTRKRGAQPTSKQPVVTETLLQNTISDLTTLPILLPDISSPALLVSSLSLSTLARAAAVLYIPYLALTYYVPLYLIFAIAGTVVLTWRAPFAMVLRKIVWRSAYVRWTVWTAWSYVSGVPLPPKAISPQTQRLASTTVQPDGDSSKGEEGKTPNTTTTSLRFLFTVYENQRWWMGLDWTAALLPGERPSWCSASQAPLSPPGAFTLPEPTTTYIPHPSDSTKKIKRTAEWYWEEPEWRVLVKKEGTALSRVERPVPTEDPQGEDGAGGGGNNTSSRLLKAASNRFASGSSSAGSIHRRDSSASQASGASGGGSQDVVEGAEEDTDSYTDPDGWVYGDNKWENKSNKGGMSKYTRYRRWTRVAVLTEFTQVVDAAPENTPDRRAKPVNKPPPISLDGAATGALNSVVAEQPQAPVTSTSSEQPKTPVKVSTPSTPSRVPTDNPLSPGASESPLRQRLRMALNKGSAGLS</sequence>
<dbReference type="OrthoDB" id="5586090at2759"/>
<evidence type="ECO:0000313" key="8">
    <source>
        <dbReference type="EMBL" id="EAU91362.1"/>
    </source>
</evidence>
<proteinExistence type="predicted"/>
<evidence type="ECO:0000256" key="1">
    <source>
        <dbReference type="ARBA" id="ARBA00004308"/>
    </source>
</evidence>
<feature type="region of interest" description="Disordered" evidence="5">
    <location>
        <begin position="211"/>
        <end position="238"/>
    </location>
</feature>
<dbReference type="VEuPathDB" id="FungiDB:CC1G_07397"/>
<dbReference type="GO" id="GO:0005778">
    <property type="term" value="C:peroxisomal membrane"/>
    <property type="evidence" value="ECO:0007669"/>
    <property type="project" value="TreeGrafter"/>
</dbReference>
<dbReference type="GO" id="GO:0012505">
    <property type="term" value="C:endomembrane system"/>
    <property type="evidence" value="ECO:0007669"/>
    <property type="project" value="UniProtKB-SubCell"/>
</dbReference>
<evidence type="ECO:0000259" key="7">
    <source>
        <dbReference type="Pfam" id="PF06398"/>
    </source>
</evidence>
<dbReference type="eggNOG" id="ENOG502QT80">
    <property type="taxonomic scope" value="Eukaryota"/>
</dbReference>
<dbReference type="GO" id="GO:0007031">
    <property type="term" value="P:peroxisome organization"/>
    <property type="evidence" value="ECO:0007669"/>
    <property type="project" value="UniProtKB-ARBA"/>
</dbReference>
<evidence type="ECO:0000256" key="3">
    <source>
        <dbReference type="ARBA" id="ARBA00022989"/>
    </source>
</evidence>
<evidence type="ECO:0000256" key="6">
    <source>
        <dbReference type="SAM" id="Phobius"/>
    </source>
</evidence>
<dbReference type="PANTHER" id="PTHR31679:SF2">
    <property type="entry name" value="PEROXISOMAL MEMBRANE PROTEIN PEX30-RELATED"/>
    <property type="match status" value="1"/>
</dbReference>
<gene>
    <name evidence="8" type="ORF">CC1G_07397</name>
</gene>
<keyword evidence="2 6" id="KW-0812">Transmembrane</keyword>
<accession>A8N6M6</accession>